<evidence type="ECO:0000313" key="8">
    <source>
        <dbReference type="EMBL" id="CUU02849.1"/>
    </source>
</evidence>
<dbReference type="Pfam" id="PF04347">
    <property type="entry name" value="FliO"/>
    <property type="match status" value="1"/>
</dbReference>
<dbReference type="STRING" id="1633631.GCA_001442925_00618"/>
<accession>A0A0P1P1A6</accession>
<accession>A0A0P1MNG0</accession>
<keyword evidence="8" id="KW-0282">Flagellum</keyword>
<accession>A0A0S4MY71</accession>
<name>A0A0P1P1A6_9BACT</name>
<accession>A0A0P1M574</accession>
<keyword evidence="3 6" id="KW-0812">Transmembrane</keyword>
<proteinExistence type="predicted"/>
<dbReference type="InterPro" id="IPR022781">
    <property type="entry name" value="Flagellar_biosynth_FliO"/>
</dbReference>
<evidence type="ECO:0000256" key="6">
    <source>
        <dbReference type="SAM" id="Phobius"/>
    </source>
</evidence>
<organism evidence="8 9">
    <name type="scientific">Candidatus Kryptonium thompsonii</name>
    <dbReference type="NCBI Taxonomy" id="1633631"/>
    <lineage>
        <taxon>Bacteria</taxon>
        <taxon>Pseudomonadati</taxon>
        <taxon>Candidatus Kryptoniota</taxon>
        <taxon>Candidatus Kryptonium</taxon>
    </lineage>
</organism>
<keyword evidence="10" id="KW-1185">Reference proteome</keyword>
<accession>A0A0P1LEB7</accession>
<evidence type="ECO:0000313" key="10">
    <source>
        <dbReference type="Proteomes" id="UP000182200"/>
    </source>
</evidence>
<keyword evidence="8" id="KW-0969">Cilium</keyword>
<accession>A0A0P1MIW2</accession>
<keyword evidence="4 6" id="KW-1133">Transmembrane helix</keyword>
<keyword evidence="8" id="KW-0966">Cell projection</keyword>
<dbReference type="EMBL" id="CZVI01000084">
    <property type="protein sequence ID" value="CUS95573.1"/>
    <property type="molecule type" value="Genomic_DNA"/>
</dbReference>
<accession>A0A0P1M6S3</accession>
<dbReference type="AlphaFoldDB" id="A0A0P1P1A6"/>
<dbReference type="GO" id="GO:0016020">
    <property type="term" value="C:membrane"/>
    <property type="evidence" value="ECO:0007669"/>
    <property type="project" value="InterPro"/>
</dbReference>
<evidence type="ECO:0000256" key="3">
    <source>
        <dbReference type="ARBA" id="ARBA00022692"/>
    </source>
</evidence>
<accession>A0A0P1LA53</accession>
<evidence type="ECO:0000256" key="2">
    <source>
        <dbReference type="ARBA" id="ARBA00022475"/>
    </source>
</evidence>
<dbReference type="OrthoDB" id="9804121at2"/>
<dbReference type="EMBL" id="FAOP01000003">
    <property type="protein sequence ID" value="CUU02849.1"/>
    <property type="molecule type" value="Genomic_DNA"/>
</dbReference>
<feature type="transmembrane region" description="Helical" evidence="6">
    <location>
        <begin position="6"/>
        <end position="26"/>
    </location>
</feature>
<dbReference type="RefSeq" id="WP_047133412.1">
    <property type="nucleotide sequence ID" value="NZ_CZVI01000084.1"/>
</dbReference>
<evidence type="ECO:0000256" key="4">
    <source>
        <dbReference type="ARBA" id="ARBA00022989"/>
    </source>
</evidence>
<keyword evidence="5 6" id="KW-0472">Membrane</keyword>
<evidence type="ECO:0000313" key="9">
    <source>
        <dbReference type="Proteomes" id="UP000182011"/>
    </source>
</evidence>
<evidence type="ECO:0000256" key="5">
    <source>
        <dbReference type="ARBA" id="ARBA00023136"/>
    </source>
</evidence>
<sequence>MLGILAKLILSFALIISLMFALLYLMKKFYLPNAGFRGFGANIKIYEKFQIQPRKTIYLVKVINKILVLGISENSFSVLTEISEPELVRALDEIYSSGDGKNGKLLNLKYGGDLRR</sequence>
<accession>A0A0P1P4F1</accession>
<reference evidence="8 9" key="2">
    <citation type="submission" date="2015-11" db="EMBL/GenBank/DDBJ databases">
        <authorList>
            <person name="Zhang Y."/>
            <person name="Guo Z."/>
        </authorList>
    </citation>
    <scope>NUCLEOTIDE SEQUENCE [LARGE SCALE GENOMIC DNA]</scope>
    <source>
        <strain evidence="8">JGI-4</strain>
    </source>
</reference>
<evidence type="ECO:0000256" key="1">
    <source>
        <dbReference type="ARBA" id="ARBA00004236"/>
    </source>
</evidence>
<dbReference type="Proteomes" id="UP000182011">
    <property type="component" value="Unassembled WGS sequence"/>
</dbReference>
<keyword evidence="2" id="KW-1003">Cell membrane</keyword>
<evidence type="ECO:0000313" key="7">
    <source>
        <dbReference type="EMBL" id="CUS95573.1"/>
    </source>
</evidence>
<comment type="subcellular location">
    <subcellularLocation>
        <location evidence="1">Cell membrane</location>
    </subcellularLocation>
</comment>
<accession>A0A0P1LS08</accession>
<dbReference type="Proteomes" id="UP000182200">
    <property type="component" value="Unassembled WGS sequence"/>
</dbReference>
<accession>A0A0P1P341</accession>
<gene>
    <name evidence="8" type="ORF">JGI4_00618</name>
    <name evidence="7" type="ORF">JGI8_02194</name>
</gene>
<accession>A0A0P1LMK5</accession>
<dbReference type="GO" id="GO:0044781">
    <property type="term" value="P:bacterial-type flagellum organization"/>
    <property type="evidence" value="ECO:0007669"/>
    <property type="project" value="InterPro"/>
</dbReference>
<protein>
    <submittedName>
        <fullName evidence="8">Flagellar biosynthesis protein, FliO</fullName>
    </submittedName>
</protein>
<reference evidence="7 10" key="1">
    <citation type="submission" date="2015-11" db="EMBL/GenBank/DDBJ databases">
        <authorList>
            <person name="Varghese N."/>
        </authorList>
    </citation>
    <scope>NUCLEOTIDE SEQUENCE [LARGE SCALE GENOMIC DNA]</scope>
    <source>
        <strain evidence="7 10">JGI-8</strain>
    </source>
</reference>
<accession>A0A0P1ME29</accession>